<evidence type="ECO:0000256" key="4">
    <source>
        <dbReference type="PROSITE-ProRule" id="PRU00335"/>
    </source>
</evidence>
<evidence type="ECO:0000313" key="6">
    <source>
        <dbReference type="EMBL" id="MBB4937837.1"/>
    </source>
</evidence>
<keyword evidence="3" id="KW-0804">Transcription</keyword>
<gene>
    <name evidence="6" type="ORF">FHR32_002142</name>
</gene>
<dbReference type="Pfam" id="PF13305">
    <property type="entry name" value="TetR_C_33"/>
    <property type="match status" value="1"/>
</dbReference>
<dbReference type="InterPro" id="IPR036271">
    <property type="entry name" value="Tet_transcr_reg_TetR-rel_C_sf"/>
</dbReference>
<dbReference type="InterPro" id="IPR050109">
    <property type="entry name" value="HTH-type_TetR-like_transc_reg"/>
</dbReference>
<keyword evidence="1" id="KW-0805">Transcription regulation</keyword>
<proteinExistence type="predicted"/>
<dbReference type="InterPro" id="IPR009057">
    <property type="entry name" value="Homeodomain-like_sf"/>
</dbReference>
<dbReference type="InterPro" id="IPR025996">
    <property type="entry name" value="MT1864/Rv1816-like_C"/>
</dbReference>
<dbReference type="Gene3D" id="1.10.357.10">
    <property type="entry name" value="Tetracycline Repressor, domain 2"/>
    <property type="match status" value="1"/>
</dbReference>
<dbReference type="AlphaFoldDB" id="A0A7W7RTV9"/>
<dbReference type="PROSITE" id="PS50977">
    <property type="entry name" value="HTH_TETR_2"/>
    <property type="match status" value="1"/>
</dbReference>
<dbReference type="Pfam" id="PF00440">
    <property type="entry name" value="TetR_N"/>
    <property type="match status" value="1"/>
</dbReference>
<evidence type="ECO:0000256" key="1">
    <source>
        <dbReference type="ARBA" id="ARBA00023015"/>
    </source>
</evidence>
<reference evidence="6 7" key="1">
    <citation type="submission" date="2020-08" db="EMBL/GenBank/DDBJ databases">
        <title>Sequencing the genomes of 1000 actinobacteria strains.</title>
        <authorList>
            <person name="Klenk H.-P."/>
        </authorList>
    </citation>
    <scope>NUCLEOTIDE SEQUENCE [LARGE SCALE GENOMIC DNA]</scope>
    <source>
        <strain evidence="6 7">DSM 43023</strain>
    </source>
</reference>
<dbReference type="GO" id="GO:0000976">
    <property type="term" value="F:transcription cis-regulatory region binding"/>
    <property type="evidence" value="ECO:0007669"/>
    <property type="project" value="TreeGrafter"/>
</dbReference>
<dbReference type="RefSeq" id="WP_184754143.1">
    <property type="nucleotide sequence ID" value="NZ_BAABEK010000039.1"/>
</dbReference>
<feature type="DNA-binding region" description="H-T-H motif" evidence="4">
    <location>
        <begin position="33"/>
        <end position="52"/>
    </location>
</feature>
<evidence type="ECO:0000313" key="7">
    <source>
        <dbReference type="Proteomes" id="UP000534286"/>
    </source>
</evidence>
<evidence type="ECO:0000259" key="5">
    <source>
        <dbReference type="PROSITE" id="PS50977"/>
    </source>
</evidence>
<protein>
    <submittedName>
        <fullName evidence="6">AcrR family transcriptional regulator</fullName>
    </submittedName>
</protein>
<dbReference type="PANTHER" id="PTHR30055">
    <property type="entry name" value="HTH-TYPE TRANSCRIPTIONAL REGULATOR RUTR"/>
    <property type="match status" value="1"/>
</dbReference>
<keyword evidence="7" id="KW-1185">Reference proteome</keyword>
<evidence type="ECO:0000256" key="2">
    <source>
        <dbReference type="ARBA" id="ARBA00023125"/>
    </source>
</evidence>
<dbReference type="InterPro" id="IPR001647">
    <property type="entry name" value="HTH_TetR"/>
</dbReference>
<feature type="domain" description="HTH tetR-type" evidence="5">
    <location>
        <begin position="10"/>
        <end position="70"/>
    </location>
</feature>
<dbReference type="Proteomes" id="UP000534286">
    <property type="component" value="Unassembled WGS sequence"/>
</dbReference>
<comment type="caution">
    <text evidence="6">The sequence shown here is derived from an EMBL/GenBank/DDBJ whole genome shotgun (WGS) entry which is preliminary data.</text>
</comment>
<dbReference type="SUPFAM" id="SSF48498">
    <property type="entry name" value="Tetracyclin repressor-like, C-terminal domain"/>
    <property type="match status" value="1"/>
</dbReference>
<dbReference type="SUPFAM" id="SSF46689">
    <property type="entry name" value="Homeodomain-like"/>
    <property type="match status" value="1"/>
</dbReference>
<keyword evidence="2 4" id="KW-0238">DNA-binding</keyword>
<dbReference type="PANTHER" id="PTHR30055:SF234">
    <property type="entry name" value="HTH-TYPE TRANSCRIPTIONAL REGULATOR BETI"/>
    <property type="match status" value="1"/>
</dbReference>
<organism evidence="6 7">
    <name type="scientific">Streptosporangium album</name>
    <dbReference type="NCBI Taxonomy" id="47479"/>
    <lineage>
        <taxon>Bacteria</taxon>
        <taxon>Bacillati</taxon>
        <taxon>Actinomycetota</taxon>
        <taxon>Actinomycetes</taxon>
        <taxon>Streptosporangiales</taxon>
        <taxon>Streptosporangiaceae</taxon>
        <taxon>Streptosporangium</taxon>
    </lineage>
</organism>
<sequence length="200" mass="21583">MAVSARRGQPLTLEEIYATTLRLVDAAGVDGLSMRKLAAELDVNPMSLYHHVENKEALMSGACAVVASRLRLPADDGAPWQDQLRALGHAYRSLARSHPSLWSYVNGHPNLVKQENTLWAVFNRILCAAGIPAEDLVHTRKVLYTFVSGFLSAETSGLLFELEGTADADSAFEIALDLIVAGLESRHSAVAGPPPEPLGR</sequence>
<dbReference type="EMBL" id="JACHJU010000001">
    <property type="protein sequence ID" value="MBB4937837.1"/>
    <property type="molecule type" value="Genomic_DNA"/>
</dbReference>
<accession>A0A7W7RTV9</accession>
<evidence type="ECO:0000256" key="3">
    <source>
        <dbReference type="ARBA" id="ARBA00023163"/>
    </source>
</evidence>
<dbReference type="GO" id="GO:0003700">
    <property type="term" value="F:DNA-binding transcription factor activity"/>
    <property type="evidence" value="ECO:0007669"/>
    <property type="project" value="TreeGrafter"/>
</dbReference>
<name>A0A7W7RTV9_9ACTN</name>